<dbReference type="Proteomes" id="UP000619295">
    <property type="component" value="Unassembled WGS sequence"/>
</dbReference>
<sequence length="66" mass="7191">MMADIIKAPIDIRDEEDAFLVPPGQPGSDVDALAAAQRWATMRTIVIEIFDNDIGAAVTITEVRHV</sequence>
<evidence type="ECO:0000313" key="2">
    <source>
        <dbReference type="Proteomes" id="UP000619295"/>
    </source>
</evidence>
<proteinExistence type="predicted"/>
<name>A0A927E8F9_9HYPH</name>
<evidence type="ECO:0000313" key="1">
    <source>
        <dbReference type="EMBL" id="MBD3846167.1"/>
    </source>
</evidence>
<keyword evidence="2" id="KW-1185">Reference proteome</keyword>
<dbReference type="RefSeq" id="WP_210323571.1">
    <property type="nucleotide sequence ID" value="NZ_JACXWY010000005.1"/>
</dbReference>
<accession>A0A927E8F9</accession>
<comment type="caution">
    <text evidence="1">The sequence shown here is derived from an EMBL/GenBank/DDBJ whole genome shotgun (WGS) entry which is preliminary data.</text>
</comment>
<dbReference type="EMBL" id="JACXWY010000005">
    <property type="protein sequence ID" value="MBD3846167.1"/>
    <property type="molecule type" value="Genomic_DNA"/>
</dbReference>
<dbReference type="AlphaFoldDB" id="A0A927E8F9"/>
<gene>
    <name evidence="1" type="ORF">IED13_10700</name>
</gene>
<organism evidence="1 2">
    <name type="scientific">Bosea spartocytisi</name>
    <dbReference type="NCBI Taxonomy" id="2773451"/>
    <lineage>
        <taxon>Bacteria</taxon>
        <taxon>Pseudomonadati</taxon>
        <taxon>Pseudomonadota</taxon>
        <taxon>Alphaproteobacteria</taxon>
        <taxon>Hyphomicrobiales</taxon>
        <taxon>Boseaceae</taxon>
        <taxon>Bosea</taxon>
    </lineage>
</organism>
<protein>
    <submittedName>
        <fullName evidence="1">Uncharacterized protein</fullName>
    </submittedName>
</protein>
<reference evidence="1" key="1">
    <citation type="submission" date="2020-09" db="EMBL/GenBank/DDBJ databases">
        <title>Bosea spartocytisi sp. nov. a root nodule endophyte of Spartocytisus supranubius in the high mountain ecosystem fo the Teide National Park (Canary Islands, Spain).</title>
        <authorList>
            <person name="Pulido-Suarez L."/>
            <person name="Peix A."/>
            <person name="Igual J.M."/>
            <person name="Socas-Perez N."/>
            <person name="Velazquez E."/>
            <person name="Flores-Felix J.D."/>
            <person name="Leon-Barrios M."/>
        </authorList>
    </citation>
    <scope>NUCLEOTIDE SEQUENCE</scope>
    <source>
        <strain evidence="1">SSUT16</strain>
    </source>
</reference>